<dbReference type="Gene3D" id="3.40.50.2300">
    <property type="match status" value="1"/>
</dbReference>
<evidence type="ECO:0000256" key="2">
    <source>
        <dbReference type="ARBA" id="ARBA00023012"/>
    </source>
</evidence>
<keyword evidence="1 3" id="KW-0597">Phosphoprotein</keyword>
<dbReference type="AlphaFoldDB" id="A0A942TJG1"/>
<gene>
    <name evidence="5" type="ORF">KHA97_22205</name>
</gene>
<feature type="modified residue" description="4-aspartylphosphate" evidence="3">
    <location>
        <position position="54"/>
    </location>
</feature>
<dbReference type="PANTHER" id="PTHR44591">
    <property type="entry name" value="STRESS RESPONSE REGULATOR PROTEIN 1"/>
    <property type="match status" value="1"/>
</dbReference>
<accession>A0A942TJG1</accession>
<dbReference type="InterPro" id="IPR050595">
    <property type="entry name" value="Bact_response_regulator"/>
</dbReference>
<dbReference type="PANTHER" id="PTHR44591:SF14">
    <property type="entry name" value="PROTEIN PILG"/>
    <property type="match status" value="1"/>
</dbReference>
<evidence type="ECO:0000259" key="4">
    <source>
        <dbReference type="PROSITE" id="PS50110"/>
    </source>
</evidence>
<evidence type="ECO:0000313" key="5">
    <source>
        <dbReference type="EMBL" id="MBS4197757.1"/>
    </source>
</evidence>
<protein>
    <submittedName>
        <fullName evidence="5">Response regulator</fullName>
    </submittedName>
</protein>
<dbReference type="GO" id="GO:0000160">
    <property type="term" value="P:phosphorelay signal transduction system"/>
    <property type="evidence" value="ECO:0007669"/>
    <property type="project" value="UniProtKB-KW"/>
</dbReference>
<dbReference type="PROSITE" id="PS50110">
    <property type="entry name" value="RESPONSE_REGULATORY"/>
    <property type="match status" value="1"/>
</dbReference>
<evidence type="ECO:0000313" key="6">
    <source>
        <dbReference type="Proteomes" id="UP000681414"/>
    </source>
</evidence>
<keyword evidence="6" id="KW-1185">Reference proteome</keyword>
<sequence>MDKSVLIADDSSFMRKWLKDMLDKGGFYVILEAHDGQDAIQKYKAFSPDILLLDLTMPKVNGLDVLKEIRDYDSSANVIICSAMGQKYLIKEALHCGAKDFVIKPYFNNLLTILKNMF</sequence>
<dbReference type="SMART" id="SM00448">
    <property type="entry name" value="REC"/>
    <property type="match status" value="1"/>
</dbReference>
<dbReference type="Pfam" id="PF00072">
    <property type="entry name" value="Response_reg"/>
    <property type="match status" value="1"/>
</dbReference>
<feature type="domain" description="Response regulatory" evidence="4">
    <location>
        <begin position="4"/>
        <end position="118"/>
    </location>
</feature>
<proteinExistence type="predicted"/>
<comment type="caution">
    <text evidence="5">The sequence shown here is derived from an EMBL/GenBank/DDBJ whole genome shotgun (WGS) entry which is preliminary data.</text>
</comment>
<evidence type="ECO:0000256" key="1">
    <source>
        <dbReference type="ARBA" id="ARBA00022553"/>
    </source>
</evidence>
<dbReference type="EMBL" id="JAGYPG010000005">
    <property type="protein sequence ID" value="MBS4197757.1"/>
    <property type="molecule type" value="Genomic_DNA"/>
</dbReference>
<dbReference type="Proteomes" id="UP000681414">
    <property type="component" value="Unassembled WGS sequence"/>
</dbReference>
<name>A0A942TJG1_9BACI</name>
<dbReference type="InterPro" id="IPR001789">
    <property type="entry name" value="Sig_transdc_resp-reg_receiver"/>
</dbReference>
<keyword evidence="2" id="KW-0902">Two-component regulatory system</keyword>
<reference evidence="5 6" key="1">
    <citation type="submission" date="2021-05" db="EMBL/GenBank/DDBJ databases">
        <title>Novel Bacillus species.</title>
        <authorList>
            <person name="Liu G."/>
        </authorList>
    </citation>
    <scope>NUCLEOTIDE SEQUENCE [LARGE SCALE GENOMIC DNA]</scope>
    <source>
        <strain evidence="6">FJAT-49780</strain>
    </source>
</reference>
<dbReference type="SUPFAM" id="SSF52172">
    <property type="entry name" value="CheY-like"/>
    <property type="match status" value="1"/>
</dbReference>
<evidence type="ECO:0000256" key="3">
    <source>
        <dbReference type="PROSITE-ProRule" id="PRU00169"/>
    </source>
</evidence>
<dbReference type="InterPro" id="IPR011006">
    <property type="entry name" value="CheY-like_superfamily"/>
</dbReference>
<organism evidence="5 6">
    <name type="scientific">Lederbergia citri</name>
    <dbReference type="NCBI Taxonomy" id="2833580"/>
    <lineage>
        <taxon>Bacteria</taxon>
        <taxon>Bacillati</taxon>
        <taxon>Bacillota</taxon>
        <taxon>Bacilli</taxon>
        <taxon>Bacillales</taxon>
        <taxon>Bacillaceae</taxon>
        <taxon>Lederbergia</taxon>
    </lineage>
</organism>
<dbReference type="RefSeq" id="WP_213126990.1">
    <property type="nucleotide sequence ID" value="NZ_JAGYPG010000005.1"/>
</dbReference>